<reference evidence="1 2" key="1">
    <citation type="journal article" date="2015" name="Nature">
        <title>rRNA introns, odd ribosomes, and small enigmatic genomes across a large radiation of phyla.</title>
        <authorList>
            <person name="Brown C.T."/>
            <person name="Hug L.A."/>
            <person name="Thomas B.C."/>
            <person name="Sharon I."/>
            <person name="Castelle C.J."/>
            <person name="Singh A."/>
            <person name="Wilkins M.J."/>
            <person name="Williams K.H."/>
            <person name="Banfield J.F."/>
        </authorList>
    </citation>
    <scope>NUCLEOTIDE SEQUENCE [LARGE SCALE GENOMIC DNA]</scope>
</reference>
<organism evidence="1 2">
    <name type="scientific">Candidatus Magasanikbacteria bacterium GW2011_GWA2_42_32</name>
    <dbReference type="NCBI Taxonomy" id="1619039"/>
    <lineage>
        <taxon>Bacteria</taxon>
        <taxon>Candidatus Magasanikiibacteriota</taxon>
    </lineage>
</organism>
<name>A0A0G0ZYW0_9BACT</name>
<dbReference type="Proteomes" id="UP000034837">
    <property type="component" value="Unassembled WGS sequence"/>
</dbReference>
<evidence type="ECO:0008006" key="3">
    <source>
        <dbReference type="Google" id="ProtNLM"/>
    </source>
</evidence>
<accession>A0A0G0ZYW0</accession>
<gene>
    <name evidence="1" type="ORF">UV20_C0044G0002</name>
</gene>
<proteinExistence type="predicted"/>
<dbReference type="EMBL" id="LCDO01000044">
    <property type="protein sequence ID" value="KKS53895.1"/>
    <property type="molecule type" value="Genomic_DNA"/>
</dbReference>
<evidence type="ECO:0000313" key="2">
    <source>
        <dbReference type="Proteomes" id="UP000034837"/>
    </source>
</evidence>
<evidence type="ECO:0000313" key="1">
    <source>
        <dbReference type="EMBL" id="KKS53895.1"/>
    </source>
</evidence>
<dbReference type="AlphaFoldDB" id="A0A0G0ZYW0"/>
<protein>
    <recommendedName>
        <fullName evidence="3">HicB family protein</fullName>
    </recommendedName>
</protein>
<comment type="caution">
    <text evidence="1">The sequence shown here is derived from an EMBL/GenBank/DDBJ whole genome shotgun (WGS) entry which is preliminary data.</text>
</comment>
<sequence length="103" mass="11852">MNTTKKGEVRTIVFKEGNTWYGVALEFNIVVEGDEYEGVHFDLQEAIKGYVESLKKIRGTRTDAPHALNQLAEKEYETMWDNLQSKKPVPSPIQIKYFGVMRV</sequence>